<keyword evidence="1" id="KW-0808">Transferase</keyword>
<dbReference type="GO" id="GO:0046983">
    <property type="term" value="F:protein dimerization activity"/>
    <property type="evidence" value="ECO:0007669"/>
    <property type="project" value="InterPro"/>
</dbReference>
<keyword evidence="3" id="KW-0902">Two-component regulatory system</keyword>
<feature type="domain" description="Signal transduction histidine kinase subgroup 3 dimerisation and phosphoacceptor" evidence="6">
    <location>
        <begin position="328"/>
        <end position="390"/>
    </location>
</feature>
<dbReference type="PANTHER" id="PTHR24421">
    <property type="entry name" value="NITRATE/NITRITE SENSOR PROTEIN NARX-RELATED"/>
    <property type="match status" value="1"/>
</dbReference>
<dbReference type="Proteomes" id="UP000321857">
    <property type="component" value="Chromosome"/>
</dbReference>
<keyword evidence="5" id="KW-1133">Transmembrane helix</keyword>
<feature type="transmembrane region" description="Helical" evidence="5">
    <location>
        <begin position="58"/>
        <end position="91"/>
    </location>
</feature>
<accession>A0A516ITM8</accession>
<dbReference type="Pfam" id="PF07730">
    <property type="entry name" value="HisKA_3"/>
    <property type="match status" value="1"/>
</dbReference>
<evidence type="ECO:0000256" key="1">
    <source>
        <dbReference type="ARBA" id="ARBA00022679"/>
    </source>
</evidence>
<evidence type="ECO:0000256" key="4">
    <source>
        <dbReference type="SAM" id="Coils"/>
    </source>
</evidence>
<dbReference type="SUPFAM" id="SSF55874">
    <property type="entry name" value="ATPase domain of HSP90 chaperone/DNA topoisomerase II/histidine kinase"/>
    <property type="match status" value="1"/>
</dbReference>
<organism evidence="7 8">
    <name type="scientific">Sphingomonas xanthus</name>
    <dbReference type="NCBI Taxonomy" id="2594473"/>
    <lineage>
        <taxon>Bacteria</taxon>
        <taxon>Pseudomonadati</taxon>
        <taxon>Pseudomonadota</taxon>
        <taxon>Alphaproteobacteria</taxon>
        <taxon>Sphingomonadales</taxon>
        <taxon>Sphingomonadaceae</taxon>
        <taxon>Sphingomonas</taxon>
    </lineage>
</organism>
<evidence type="ECO:0000313" key="8">
    <source>
        <dbReference type="Proteomes" id="UP000321857"/>
    </source>
</evidence>
<keyword evidence="8" id="KW-1185">Reference proteome</keyword>
<feature type="coiled-coil region" evidence="4">
    <location>
        <begin position="360"/>
        <end position="387"/>
    </location>
</feature>
<dbReference type="GO" id="GO:0000155">
    <property type="term" value="F:phosphorelay sensor kinase activity"/>
    <property type="evidence" value="ECO:0007669"/>
    <property type="project" value="InterPro"/>
</dbReference>
<keyword evidence="5" id="KW-0472">Membrane</keyword>
<evidence type="ECO:0000256" key="2">
    <source>
        <dbReference type="ARBA" id="ARBA00022777"/>
    </source>
</evidence>
<dbReference type="InterPro" id="IPR011712">
    <property type="entry name" value="Sig_transdc_His_kin_sub3_dim/P"/>
</dbReference>
<evidence type="ECO:0000259" key="6">
    <source>
        <dbReference type="Pfam" id="PF07730"/>
    </source>
</evidence>
<dbReference type="InterPro" id="IPR050482">
    <property type="entry name" value="Sensor_HK_TwoCompSys"/>
</dbReference>
<evidence type="ECO:0000256" key="5">
    <source>
        <dbReference type="SAM" id="Phobius"/>
    </source>
</evidence>
<evidence type="ECO:0000313" key="7">
    <source>
        <dbReference type="EMBL" id="QDP20247.1"/>
    </source>
</evidence>
<feature type="transmembrane region" description="Helical" evidence="5">
    <location>
        <begin position="24"/>
        <end position="46"/>
    </location>
</feature>
<dbReference type="RefSeq" id="WP_147494695.1">
    <property type="nucleotide sequence ID" value="NZ_CP041659.1"/>
</dbReference>
<keyword evidence="2" id="KW-0418">Kinase</keyword>
<dbReference type="OrthoDB" id="8013578at2"/>
<dbReference type="Gene3D" id="3.30.565.10">
    <property type="entry name" value="Histidine kinase-like ATPase, C-terminal domain"/>
    <property type="match status" value="1"/>
</dbReference>
<name>A0A516ITM8_9SPHN</name>
<protein>
    <recommendedName>
        <fullName evidence="6">Signal transduction histidine kinase subgroup 3 dimerisation and phosphoacceptor domain-containing protein</fullName>
    </recommendedName>
</protein>
<dbReference type="InterPro" id="IPR036890">
    <property type="entry name" value="HATPase_C_sf"/>
</dbReference>
<dbReference type="EMBL" id="CP041659">
    <property type="protein sequence ID" value="QDP20247.1"/>
    <property type="molecule type" value="Genomic_DNA"/>
</dbReference>
<dbReference type="KEGG" id="sxa:FMM02_09960"/>
<dbReference type="CDD" id="cd16917">
    <property type="entry name" value="HATPase_UhpB-NarQ-NarX-like"/>
    <property type="match status" value="1"/>
</dbReference>
<feature type="transmembrane region" description="Helical" evidence="5">
    <location>
        <begin position="97"/>
        <end position="116"/>
    </location>
</feature>
<feature type="transmembrane region" description="Helical" evidence="5">
    <location>
        <begin position="128"/>
        <end position="147"/>
    </location>
</feature>
<dbReference type="AlphaFoldDB" id="A0A516ITM8"/>
<proteinExistence type="predicted"/>
<gene>
    <name evidence="7" type="ORF">FMM02_09960</name>
</gene>
<sequence length="526" mass="57910">MLAALFLLTIWSDASQPTYAPTETYLLLCGYVLFAAVITIATWNSWWRDARLSGFAHAVDILMFALLVLLTDGYTSPFFAFFMFILLSAAIRWDWDATALTAIFLTMVFLLVGLVATWSGVPFELSRFVVRTGQLVVLSIILIWFGARQSWTHGDIGEALSIGHSTLDESPHEAVLRATVDRFGAKSGFIVWREGERKWPAGLSLDADGMRLIDIPEELEQDLVLPGAILYDLDRGRALRIDSQRDLRHLELATAMPQFLINSKFLTTGIAFPITATSGEGLICLDDVPGLCLNHLDLADKVAEGIANHLQRHAVLKNAEERAESRSRLALARDLHDSVVQFIAGAAYRIEATKRSHMMGRNIQADLDELKQLMMQEQRELRAFITALRSGPMTAIAELGSDLAALAERLSRQWDIDCTIITSVGEQAIPTRLRLDANQIVRESVANAVRHAGAKTVGIDLSATSDSVTLEIVNDGTEFPRRQNMLELPLSLRERVEQAGGAIDIARGMGVTKLSFALPIDQGGAG</sequence>
<keyword evidence="5" id="KW-0812">Transmembrane</keyword>
<keyword evidence="4" id="KW-0175">Coiled coil</keyword>
<dbReference type="GO" id="GO:0016020">
    <property type="term" value="C:membrane"/>
    <property type="evidence" value="ECO:0007669"/>
    <property type="project" value="InterPro"/>
</dbReference>
<evidence type="ECO:0000256" key="3">
    <source>
        <dbReference type="ARBA" id="ARBA00023012"/>
    </source>
</evidence>
<reference evidence="7 8" key="1">
    <citation type="submission" date="2019-07" db="EMBL/GenBank/DDBJ databases">
        <title>Sphingomonas AE3 Genome sequencing and assembly.</title>
        <authorList>
            <person name="Kim H."/>
        </authorList>
    </citation>
    <scope>NUCLEOTIDE SEQUENCE [LARGE SCALE GENOMIC DNA]</scope>
    <source>
        <strain evidence="7 8">AE3</strain>
    </source>
</reference>